<evidence type="ECO:0000313" key="2">
    <source>
        <dbReference type="Proteomes" id="UP001330434"/>
    </source>
</evidence>
<keyword evidence="1" id="KW-0614">Plasmid</keyword>
<proteinExistence type="predicted"/>
<evidence type="ECO:0000313" key="1">
    <source>
        <dbReference type="EMBL" id="WVX67740.1"/>
    </source>
</evidence>
<sequence length="71" mass="8175">MTNLSLRQNGEHFNTLNSESVTRHLDDVIAELKSIRRTNTGLLRDLSRTLHQLEALRTPRVLNEIPSRRVA</sequence>
<organism evidence="1 2">
    <name type="scientific">Candidatus Bealeia paramacronuclearis</name>
    <dbReference type="NCBI Taxonomy" id="1921001"/>
    <lineage>
        <taxon>Bacteria</taxon>
        <taxon>Pseudomonadati</taxon>
        <taxon>Pseudomonadota</taxon>
        <taxon>Alphaproteobacteria</taxon>
        <taxon>Holosporales</taxon>
        <taxon>Holosporaceae</taxon>
        <taxon>Candidatus Bealeia</taxon>
    </lineage>
</organism>
<gene>
    <name evidence="1" type="ORF">Bealeia1_01957</name>
</gene>
<reference evidence="1 2" key="1">
    <citation type="journal article" date="2024" name="Environ. Microbiol.">
        <title>Novel evolutionary insights on the interactions of the Holosporales (Alphaproteobacteria) with eukaryotic hosts from comparative genomics.</title>
        <authorList>
            <person name="Giovannini M."/>
            <person name="Petroni G."/>
            <person name="Castelli M."/>
        </authorList>
    </citation>
    <scope>NUCLEOTIDE SEQUENCE [LARGE SCALE GENOMIC DNA]</scope>
    <source>
        <strain evidence="1 2">US_Bl 15I1</strain>
    </source>
</reference>
<name>A0ABZ2C9I9_9PROT</name>
<geneLocation type="plasmid" evidence="1 2">
    <name>pBealeia1</name>
</geneLocation>
<keyword evidence="2" id="KW-1185">Reference proteome</keyword>
<protein>
    <submittedName>
        <fullName evidence="1">Uncharacterized protein</fullName>
    </submittedName>
</protein>
<accession>A0ABZ2C9I9</accession>
<dbReference type="EMBL" id="CP133271">
    <property type="protein sequence ID" value="WVX67740.1"/>
    <property type="molecule type" value="Genomic_DNA"/>
</dbReference>
<dbReference type="Proteomes" id="UP001330434">
    <property type="component" value="Plasmid pBealeia1"/>
</dbReference>